<dbReference type="GO" id="GO:0004553">
    <property type="term" value="F:hydrolase activity, hydrolyzing O-glycosyl compounds"/>
    <property type="evidence" value="ECO:0007669"/>
    <property type="project" value="UniProtKB-ARBA"/>
</dbReference>
<accession>A0A158KAG3</accession>
<reference evidence="3" key="1">
    <citation type="submission" date="2016-01" db="EMBL/GenBank/DDBJ databases">
        <authorList>
            <person name="Peeters Charlotte."/>
        </authorList>
    </citation>
    <scope>NUCLEOTIDE SEQUENCE</scope>
    <source>
        <strain evidence="3">LMG 22936</strain>
    </source>
</reference>
<dbReference type="InterPro" id="IPR012341">
    <property type="entry name" value="6hp_glycosidase-like_sf"/>
</dbReference>
<dbReference type="EMBL" id="FCNZ02000035">
    <property type="protein sequence ID" value="SAL77530.1"/>
    <property type="molecule type" value="Genomic_DNA"/>
</dbReference>
<evidence type="ECO:0000259" key="1">
    <source>
        <dbReference type="Pfam" id="PF00723"/>
    </source>
</evidence>
<dbReference type="Gene3D" id="1.50.10.10">
    <property type="match status" value="1"/>
</dbReference>
<dbReference type="Pfam" id="PF19291">
    <property type="entry name" value="TREH_N"/>
    <property type="match status" value="1"/>
</dbReference>
<dbReference type="AlphaFoldDB" id="A0A158KAG3"/>
<dbReference type="InterPro" id="IPR011613">
    <property type="entry name" value="GH15-like"/>
</dbReference>
<organism evidence="3 4">
    <name type="scientific">Caballeronia telluris</name>
    <dbReference type="NCBI Taxonomy" id="326475"/>
    <lineage>
        <taxon>Bacteria</taxon>
        <taxon>Pseudomonadati</taxon>
        <taxon>Pseudomonadota</taxon>
        <taxon>Betaproteobacteria</taxon>
        <taxon>Burkholderiales</taxon>
        <taxon>Burkholderiaceae</taxon>
        <taxon>Caballeronia</taxon>
    </lineage>
</organism>
<dbReference type="InterPro" id="IPR008928">
    <property type="entry name" value="6-hairpin_glycosidase_sf"/>
</dbReference>
<dbReference type="PANTHER" id="PTHR31616">
    <property type="entry name" value="TREHALASE"/>
    <property type="match status" value="1"/>
</dbReference>
<sequence>MAARIEDYALLGDGRSAALVDRHGSIDWLCWPSFDSDTCFAALLGDPGNGRWRLAPREAILSAKRCYYGQGLVLETTLTTGSGIVILTDWMVWGATPPILARRVRCEGAPVLIECELIVRFDYGRAVPWSKKSGTRVQLMAGPQTLWLDSSAELSCVGNDVRMSFTLAPGEERTFSLTCVPSTSPAPAVPDMDAALDGTATFWAGWSARSMATGPYANAIQRSLVTLKALSSLDSGGVIAAPTSSLPETIGGQRNWDYRFCWLRDASFTLKALLAGGYHDEAARWRDWLVRAVGGDPAQVQIMYALNGARRVDEWECPWLPGYERSTPVRFGNAAVGQLQLDVYGEVLNALYICRRAGLPPDDDAWLLEQGLVGHLGKVWREPDDGIWEVRSGRKPFTLSKIMAWVAVDRAVRSAQEFNKQGPIEDWQRLAKRIRHDVLEHGFNRKLNSFTQSYGGDTLDASLLLIPLTGFLRADDPRVNGTVDAIERGLVEDGLVLRYRIEATNDDSATEEGAFLACSFWLAHVQRLQGRGSAARTLFERLLELRNDVGLLPEEYDFRKRRLCGNFPQAFSHVALVNAGMAMSSEIHSAPEHKSPLRHGAEADK</sequence>
<protein>
    <submittedName>
        <fullName evidence="3">Glycoside hydrolase 15-related</fullName>
    </submittedName>
</protein>
<feature type="domain" description="GH15-like" evidence="1">
    <location>
        <begin position="215"/>
        <end position="580"/>
    </location>
</feature>
<dbReference type="Proteomes" id="UP000054717">
    <property type="component" value="Unassembled WGS sequence"/>
</dbReference>
<evidence type="ECO:0000313" key="3">
    <source>
        <dbReference type="EMBL" id="SAL77530.1"/>
    </source>
</evidence>
<comment type="caution">
    <text evidence="3">The sequence shown here is derived from an EMBL/GenBank/DDBJ whole genome shotgun (WGS) entry which is preliminary data.</text>
</comment>
<dbReference type="GO" id="GO:0005975">
    <property type="term" value="P:carbohydrate metabolic process"/>
    <property type="evidence" value="ECO:0007669"/>
    <property type="project" value="InterPro"/>
</dbReference>
<name>A0A158KAG3_9BURK</name>
<dbReference type="Pfam" id="PF00723">
    <property type="entry name" value="Glyco_hydro_15"/>
    <property type="match status" value="1"/>
</dbReference>
<evidence type="ECO:0000259" key="2">
    <source>
        <dbReference type="Pfam" id="PF19291"/>
    </source>
</evidence>
<proteinExistence type="predicted"/>
<feature type="domain" description="Trehalase-like N-terminal" evidence="2">
    <location>
        <begin position="2"/>
        <end position="80"/>
    </location>
</feature>
<keyword evidence="4" id="KW-1185">Reference proteome</keyword>
<keyword evidence="3" id="KW-0378">Hydrolase</keyword>
<dbReference type="SUPFAM" id="SSF48208">
    <property type="entry name" value="Six-hairpin glycosidases"/>
    <property type="match status" value="1"/>
</dbReference>
<dbReference type="STRING" id="326475.AWB66_05646"/>
<dbReference type="InterPro" id="IPR045582">
    <property type="entry name" value="Trehalase-like_N"/>
</dbReference>
<dbReference type="PANTHER" id="PTHR31616:SF0">
    <property type="entry name" value="GLUCAN 1,4-ALPHA-GLUCOSIDASE"/>
    <property type="match status" value="1"/>
</dbReference>
<evidence type="ECO:0000313" key="4">
    <source>
        <dbReference type="Proteomes" id="UP000054717"/>
    </source>
</evidence>
<dbReference type="RefSeq" id="WP_087633369.1">
    <property type="nucleotide sequence ID" value="NZ_FCNZ02000035.1"/>
</dbReference>
<gene>
    <name evidence="3" type="ORF">AWB66_05646</name>
</gene>